<keyword evidence="4 7" id="KW-1133">Transmembrane helix</keyword>
<dbReference type="PANTHER" id="PTHR30572">
    <property type="entry name" value="MEMBRANE COMPONENT OF TRANSPORTER-RELATED"/>
    <property type="match status" value="1"/>
</dbReference>
<evidence type="ECO:0000259" key="8">
    <source>
        <dbReference type="Pfam" id="PF02687"/>
    </source>
</evidence>
<dbReference type="PANTHER" id="PTHR30572:SF4">
    <property type="entry name" value="ABC TRANSPORTER PERMEASE YTRF"/>
    <property type="match status" value="1"/>
</dbReference>
<dbReference type="InterPro" id="IPR003838">
    <property type="entry name" value="ABC3_permease_C"/>
</dbReference>
<evidence type="ECO:0000256" key="5">
    <source>
        <dbReference type="ARBA" id="ARBA00023136"/>
    </source>
</evidence>
<comment type="subcellular location">
    <subcellularLocation>
        <location evidence="1">Cell membrane</location>
        <topology evidence="1">Multi-pass membrane protein</topology>
    </subcellularLocation>
</comment>
<feature type="transmembrane region" description="Helical" evidence="7">
    <location>
        <begin position="297"/>
        <end position="322"/>
    </location>
</feature>
<evidence type="ECO:0000313" key="9">
    <source>
        <dbReference type="EMBL" id="RNL60584.1"/>
    </source>
</evidence>
<dbReference type="EMBL" id="RJSE01000009">
    <property type="protein sequence ID" value="RNL60584.1"/>
    <property type="molecule type" value="Genomic_DNA"/>
</dbReference>
<keyword evidence="2" id="KW-1003">Cell membrane</keyword>
<evidence type="ECO:0000256" key="2">
    <source>
        <dbReference type="ARBA" id="ARBA00022475"/>
    </source>
</evidence>
<dbReference type="InterPro" id="IPR050250">
    <property type="entry name" value="Macrolide_Exporter_MacB"/>
</dbReference>
<proteinExistence type="inferred from homology"/>
<accession>A0A3N0CAU1</accession>
<organism evidence="9 10">
    <name type="scientific">Nocardioides marmoriginsengisoli</name>
    <dbReference type="NCBI Taxonomy" id="661483"/>
    <lineage>
        <taxon>Bacteria</taxon>
        <taxon>Bacillati</taxon>
        <taxon>Actinomycetota</taxon>
        <taxon>Actinomycetes</taxon>
        <taxon>Propionibacteriales</taxon>
        <taxon>Nocardioidaceae</taxon>
        <taxon>Nocardioides</taxon>
    </lineage>
</organism>
<dbReference type="OrthoDB" id="1119958at2"/>
<dbReference type="Proteomes" id="UP000267128">
    <property type="component" value="Unassembled WGS sequence"/>
</dbReference>
<dbReference type="GO" id="GO:0022857">
    <property type="term" value="F:transmembrane transporter activity"/>
    <property type="evidence" value="ECO:0007669"/>
    <property type="project" value="TreeGrafter"/>
</dbReference>
<keyword evidence="10" id="KW-1185">Reference proteome</keyword>
<dbReference type="GO" id="GO:0005886">
    <property type="term" value="C:plasma membrane"/>
    <property type="evidence" value="ECO:0007669"/>
    <property type="project" value="UniProtKB-SubCell"/>
</dbReference>
<feature type="domain" description="ABC3 transporter permease C-terminal" evidence="8">
    <location>
        <begin position="256"/>
        <end position="374"/>
    </location>
</feature>
<dbReference type="AlphaFoldDB" id="A0A3N0CAU1"/>
<evidence type="ECO:0000256" key="1">
    <source>
        <dbReference type="ARBA" id="ARBA00004651"/>
    </source>
</evidence>
<comment type="similarity">
    <text evidence="6">Belongs to the ABC-4 integral membrane protein family.</text>
</comment>
<comment type="caution">
    <text evidence="9">The sequence shown here is derived from an EMBL/GenBank/DDBJ whole genome shotgun (WGS) entry which is preliminary data.</text>
</comment>
<name>A0A3N0CAU1_9ACTN</name>
<feature type="transmembrane region" description="Helical" evidence="7">
    <location>
        <begin position="346"/>
        <end position="367"/>
    </location>
</feature>
<evidence type="ECO:0000256" key="7">
    <source>
        <dbReference type="SAM" id="Phobius"/>
    </source>
</evidence>
<keyword evidence="5 7" id="KW-0472">Membrane</keyword>
<dbReference type="Pfam" id="PF02687">
    <property type="entry name" value="FtsX"/>
    <property type="match status" value="1"/>
</dbReference>
<reference evidence="9 10" key="1">
    <citation type="submission" date="2018-11" db="EMBL/GenBank/DDBJ databases">
        <authorList>
            <person name="Li F."/>
        </authorList>
    </citation>
    <scope>NUCLEOTIDE SEQUENCE [LARGE SCALE GENOMIC DNA]</scope>
    <source>
        <strain evidence="9 10">Gsoil 097</strain>
    </source>
</reference>
<dbReference type="RefSeq" id="WP_123229336.1">
    <property type="nucleotide sequence ID" value="NZ_RJSE01000009.1"/>
</dbReference>
<evidence type="ECO:0000256" key="4">
    <source>
        <dbReference type="ARBA" id="ARBA00022989"/>
    </source>
</evidence>
<protein>
    <submittedName>
        <fullName evidence="9">ABC transporter permease</fullName>
    </submittedName>
</protein>
<feature type="transmembrane region" description="Helical" evidence="7">
    <location>
        <begin position="21"/>
        <end position="41"/>
    </location>
</feature>
<evidence type="ECO:0000256" key="6">
    <source>
        <dbReference type="ARBA" id="ARBA00038076"/>
    </source>
</evidence>
<sequence>MLGREAGSTVRLALQLARAARVRLLLSVLLVAIAMTVFLIVSQLSQIGTRGLDDAIDSESGAEGSYSVETQTTFGLGRTAFVERVVHRLQRISSAPVSYVVGYPDIRPECPPYDVLGSGMVRFVYRADGTPYPLRYGGSLPGDTKVCLAGAAVPARAIFVPSAADKNRWGDGLTLAPAYESSAALMSSEPIAYRFVVTTGQPDSIPAIRSALQAELGTDATKFGVTVDEVTVTIGRLDRGEQVRAASAGIKTIFGVIGWGVLILGALGLLVSQLIVVRDRMWLFGLSLALGARRVHVALLVGVEVLATVVLGVASAIVLALASQPLADRVAQATFDADADLVNPAAIPRLVLGSVVVLVVASAWPVVRATTQDPLDVLEPKLS</sequence>
<gene>
    <name evidence="9" type="ORF">EFK50_19915</name>
</gene>
<evidence type="ECO:0000256" key="3">
    <source>
        <dbReference type="ARBA" id="ARBA00022692"/>
    </source>
</evidence>
<evidence type="ECO:0000313" key="10">
    <source>
        <dbReference type="Proteomes" id="UP000267128"/>
    </source>
</evidence>
<feature type="transmembrane region" description="Helical" evidence="7">
    <location>
        <begin position="253"/>
        <end position="276"/>
    </location>
</feature>
<keyword evidence="3 7" id="KW-0812">Transmembrane</keyword>